<feature type="binding site" evidence="6">
    <location>
        <position position="209"/>
    </location>
    <ligand>
        <name>substrate</name>
    </ligand>
</feature>
<feature type="binding site" evidence="6">
    <location>
        <begin position="60"/>
        <end position="62"/>
    </location>
    <ligand>
        <name>substrate</name>
    </ligand>
</feature>
<dbReference type="InterPro" id="IPR000649">
    <property type="entry name" value="IF-2B-related"/>
</dbReference>
<dbReference type="InterPro" id="IPR011559">
    <property type="entry name" value="Initiation_fac_2B_a/b/d"/>
</dbReference>
<dbReference type="InterPro" id="IPR005251">
    <property type="entry name" value="IF-M1Pi"/>
</dbReference>
<feature type="site" description="Transition state stabilizer" evidence="6">
    <location>
        <position position="170"/>
    </location>
</feature>
<evidence type="ECO:0000313" key="7">
    <source>
        <dbReference type="EMBL" id="KQL56029.1"/>
    </source>
</evidence>
<feature type="binding site" evidence="6">
    <location>
        <begin position="260"/>
        <end position="261"/>
    </location>
    <ligand>
        <name>substrate</name>
    </ligand>
</feature>
<dbReference type="PANTHER" id="PTHR43475">
    <property type="entry name" value="METHYLTHIORIBOSE-1-PHOSPHATE ISOMERASE"/>
    <property type="match status" value="1"/>
</dbReference>
<dbReference type="GO" id="GO:0019509">
    <property type="term" value="P:L-methionine salvage from methylthioadenosine"/>
    <property type="evidence" value="ECO:0007669"/>
    <property type="project" value="UniProtKB-UniRule"/>
</dbReference>
<dbReference type="PANTHER" id="PTHR43475:SF4">
    <property type="entry name" value="METHYLTHIORIBOSE-1-PHOSPHATE ISOMERASE"/>
    <property type="match status" value="1"/>
</dbReference>
<dbReference type="EMBL" id="LJJD01000035">
    <property type="protein sequence ID" value="KQL56029.1"/>
    <property type="molecule type" value="Genomic_DNA"/>
</dbReference>
<dbReference type="NCBIfam" id="NF004326">
    <property type="entry name" value="PRK05720.1"/>
    <property type="match status" value="1"/>
</dbReference>
<dbReference type="AlphaFoldDB" id="A0A9D5I034"/>
<comment type="caution">
    <text evidence="7">The sequence shown here is derived from an EMBL/GenBank/DDBJ whole genome shotgun (WGS) entry which is preliminary data.</text>
</comment>
<keyword evidence="2 6" id="KW-0028">Amino-acid biosynthesis</keyword>
<dbReference type="InterPro" id="IPR037171">
    <property type="entry name" value="NagB/RpiA_transferase-like"/>
</dbReference>
<dbReference type="Pfam" id="PF01008">
    <property type="entry name" value="IF-2B"/>
    <property type="match status" value="1"/>
</dbReference>
<evidence type="ECO:0000256" key="3">
    <source>
        <dbReference type="ARBA" id="ARBA00023167"/>
    </source>
</evidence>
<comment type="pathway">
    <text evidence="6">Amino-acid biosynthesis; L-methionine biosynthesis via salvage pathway; L-methionine from S-methyl-5-thio-alpha-D-ribose 1-phosphate: step 1/6.</text>
</comment>
<comment type="function">
    <text evidence="6">Catalyzes the interconversion of methylthioribose-1-phosphate (MTR-1-P) into methylthioribulose-1-phosphate (MTRu-1-P).</text>
</comment>
<evidence type="ECO:0000313" key="8">
    <source>
        <dbReference type="Proteomes" id="UP000051061"/>
    </source>
</evidence>
<dbReference type="NCBIfam" id="TIGR00524">
    <property type="entry name" value="eIF-2B_rel"/>
    <property type="match status" value="1"/>
</dbReference>
<keyword evidence="4 6" id="KW-0413">Isomerase</keyword>
<dbReference type="Gene3D" id="3.40.50.10470">
    <property type="entry name" value="Translation initiation factor eif-2b, domain 2"/>
    <property type="match status" value="1"/>
</dbReference>
<gene>
    <name evidence="6" type="primary">mtnA</name>
    <name evidence="7" type="ORF">AN965_15765</name>
</gene>
<dbReference type="NCBIfam" id="TIGR00512">
    <property type="entry name" value="salvage_mtnA"/>
    <property type="match status" value="1"/>
</dbReference>
<dbReference type="GO" id="GO:0046523">
    <property type="term" value="F:S-methyl-5-thioribose-1-phosphate isomerase activity"/>
    <property type="evidence" value="ECO:0007669"/>
    <property type="project" value="UniProtKB-UniRule"/>
</dbReference>
<comment type="catalytic activity">
    <reaction evidence="5 6">
        <text>5-(methylsulfanyl)-alpha-D-ribose 1-phosphate = 5-(methylsulfanyl)-D-ribulose 1-phosphate</text>
        <dbReference type="Rhea" id="RHEA:19989"/>
        <dbReference type="ChEBI" id="CHEBI:58533"/>
        <dbReference type="ChEBI" id="CHEBI:58548"/>
        <dbReference type="EC" id="5.3.1.23"/>
    </reaction>
</comment>
<keyword evidence="3 6" id="KW-0486">Methionine biosynthesis</keyword>
<dbReference type="EC" id="5.3.1.23" evidence="6"/>
<reference evidence="7 8" key="1">
    <citation type="submission" date="2015-09" db="EMBL/GenBank/DDBJ databases">
        <title>Genome sequencing project for genomic taxonomy and phylogenomics of Bacillus-like bacteria.</title>
        <authorList>
            <person name="Liu B."/>
            <person name="Wang J."/>
            <person name="Zhu Y."/>
            <person name="Liu G."/>
            <person name="Chen Q."/>
            <person name="Chen Z."/>
            <person name="Lan J."/>
            <person name="Che J."/>
            <person name="Ge C."/>
            <person name="Shi H."/>
            <person name="Pan Z."/>
            <person name="Liu X."/>
        </authorList>
    </citation>
    <scope>NUCLEOTIDE SEQUENCE [LARGE SCALE GENOMIC DNA]</scope>
    <source>
        <strain evidence="7 8">DSM 19153</strain>
    </source>
</reference>
<comment type="subunit">
    <text evidence="1 6">Homodimer.</text>
</comment>
<dbReference type="HAMAP" id="MF_01678">
    <property type="entry name" value="Salvage_MtnA"/>
    <property type="match status" value="1"/>
</dbReference>
<sequence length="361" mass="39302">MGLSKRLEESEAMSAIESVKLTSEDTLVILDQTLLPGEIVYRTLTTQEDVWQAIVALQVRGAPAIGIAAAYGAYVELVRHPYVTVAELRQTFANVKAYLLSSRPTAVNLAWALERLEKIVQQPRANVEDVLQAVRTEAEAIRTEDAQVCEAIGRHALTLLKKEDGILTHCNAGGIATAKYGTALAPLFLGNEQGYSFRVYADETRPLLQGARLTAWELQQASIDVTLICDNMASIVMQQGKIDAVLVGCDRVAANGDTANKIGTSGLAILANHYGIPFYVCAPTSTIDWSCQTGADIEIEERSGKEITDSWYEQPMAPPAVKTYNPAFDVTDNALITAIITEHGIVRPAYKENLAEHLQLT</sequence>
<comment type="similarity">
    <text evidence="6">Belongs to the EIF-2B alpha/beta/delta subunits family. MtnA subfamily.</text>
</comment>
<dbReference type="FunFam" id="1.20.120.420:FF:000003">
    <property type="entry name" value="Methylthioribose-1-phosphate isomerase"/>
    <property type="match status" value="1"/>
</dbReference>
<proteinExistence type="inferred from homology"/>
<protein>
    <recommendedName>
        <fullName evidence="6">Methylthioribose-1-phosphate isomerase</fullName>
        <shortName evidence="6">M1Pi</shortName>
        <shortName evidence="6">MTR-1-P isomerase</shortName>
        <ecNumber evidence="6">5.3.1.23</ecNumber>
    </recommendedName>
    <alternativeName>
        <fullName evidence="6">S-methyl-5-thioribose-1-phosphate isomerase</fullName>
    </alternativeName>
</protein>
<evidence type="ECO:0000256" key="4">
    <source>
        <dbReference type="ARBA" id="ARBA00023235"/>
    </source>
</evidence>
<evidence type="ECO:0000256" key="5">
    <source>
        <dbReference type="ARBA" id="ARBA00052401"/>
    </source>
</evidence>
<feature type="binding site" evidence="6">
    <location>
        <position position="103"/>
    </location>
    <ligand>
        <name>substrate</name>
    </ligand>
</feature>
<dbReference type="FunFam" id="3.40.50.10470:FF:000006">
    <property type="entry name" value="Methylthioribose-1-phosphate isomerase"/>
    <property type="match status" value="1"/>
</dbReference>
<feature type="active site" description="Proton donor" evidence="6">
    <location>
        <position position="250"/>
    </location>
</feature>
<organism evidence="7 8">
    <name type="scientific">Alkalicoccobacillus plakortidis</name>
    <dbReference type="NCBI Taxonomy" id="444060"/>
    <lineage>
        <taxon>Bacteria</taxon>
        <taxon>Bacillati</taxon>
        <taxon>Bacillota</taxon>
        <taxon>Bacilli</taxon>
        <taxon>Bacillales</taxon>
        <taxon>Bacillaceae</taxon>
        <taxon>Alkalicoccobacillus</taxon>
    </lineage>
</organism>
<dbReference type="Gene3D" id="1.20.120.420">
    <property type="entry name" value="translation initiation factor eif-2b, domain 1"/>
    <property type="match status" value="1"/>
</dbReference>
<dbReference type="InterPro" id="IPR027363">
    <property type="entry name" value="M1Pi_N"/>
</dbReference>
<dbReference type="SUPFAM" id="SSF100950">
    <property type="entry name" value="NagB/RpiA/CoA transferase-like"/>
    <property type="match status" value="1"/>
</dbReference>
<name>A0A9D5I034_9BACI</name>
<evidence type="ECO:0000256" key="6">
    <source>
        <dbReference type="HAMAP-Rule" id="MF_01678"/>
    </source>
</evidence>
<dbReference type="Proteomes" id="UP000051061">
    <property type="component" value="Unassembled WGS sequence"/>
</dbReference>
<accession>A0A9D5I034</accession>
<evidence type="ECO:0000256" key="1">
    <source>
        <dbReference type="ARBA" id="ARBA00011738"/>
    </source>
</evidence>
<dbReference type="InterPro" id="IPR042529">
    <property type="entry name" value="IF_2B-like_C"/>
</dbReference>
<evidence type="ECO:0000256" key="2">
    <source>
        <dbReference type="ARBA" id="ARBA00022605"/>
    </source>
</evidence>
<keyword evidence="8" id="KW-1185">Reference proteome</keyword>